<dbReference type="PROSITE" id="PS50110">
    <property type="entry name" value="RESPONSE_REGULATORY"/>
    <property type="match status" value="1"/>
</dbReference>
<evidence type="ECO:0000313" key="5">
    <source>
        <dbReference type="EMBL" id="CAH9065212.1"/>
    </source>
</evidence>
<sequence length="402" mass="45717">MTTATRQVMVVDDSQAILMVMQAMLTELGINNITTCTSAIVAMEKVAQAPRRYDAIFTDLNMPEMDGMEFIRQLGEMKYPGGVVIISDMDTKIIDLAANLARQSNAHLIGNISKPVQLKEVARLLKKLESFIAPEKRHIAPITQSELLHAISHRQVTPYYQPKVNRANKSIDSVEVLARIITPEHTHTILPEQFITLAEDLDLINLITFQLFEKATEEFKEIRTELPNNVTLAFNLSPVQLDDINCPNKLALILELSRLKPEDVILEITEHSPLNSSVQLETLNRLRMRGFSISLDDFGTGFTNIQQLKTLPFTEIKIDRSLITHIDSDRFSQVIVDSLIDIAQSEQIGIVAEGIERIEELQYLDRYKHNLLMQGFLISKPKAKTEFIRWIHSWLRMMNSNS</sequence>
<dbReference type="GO" id="GO:0050568">
    <property type="term" value="F:protein-glutamine glutaminase activity"/>
    <property type="evidence" value="ECO:0007669"/>
    <property type="project" value="UniProtKB-EC"/>
</dbReference>
<evidence type="ECO:0000313" key="7">
    <source>
        <dbReference type="Proteomes" id="UP001152485"/>
    </source>
</evidence>
<dbReference type="SUPFAM" id="SSF141868">
    <property type="entry name" value="EAL domain-like"/>
    <property type="match status" value="1"/>
</dbReference>
<evidence type="ECO:0000313" key="6">
    <source>
        <dbReference type="Proteomes" id="UP001152467"/>
    </source>
</evidence>
<organism evidence="4 6">
    <name type="scientific">Pseudoalteromonas holothuriae</name>
    <dbReference type="NCBI Taxonomy" id="2963714"/>
    <lineage>
        <taxon>Bacteria</taxon>
        <taxon>Pseudomonadati</taxon>
        <taxon>Pseudomonadota</taxon>
        <taxon>Gammaproteobacteria</taxon>
        <taxon>Alteromonadales</taxon>
        <taxon>Pseudoalteromonadaceae</taxon>
        <taxon>Pseudoalteromonas</taxon>
    </lineage>
</organism>
<name>A0A9W4R1T4_9GAMM</name>
<dbReference type="SUPFAM" id="SSF52172">
    <property type="entry name" value="CheY-like"/>
    <property type="match status" value="1"/>
</dbReference>
<proteinExistence type="predicted"/>
<evidence type="ECO:0000259" key="2">
    <source>
        <dbReference type="PROSITE" id="PS50110"/>
    </source>
</evidence>
<dbReference type="Pfam" id="PF00563">
    <property type="entry name" value="EAL"/>
    <property type="match status" value="1"/>
</dbReference>
<evidence type="ECO:0000313" key="4">
    <source>
        <dbReference type="EMBL" id="CAH9063143.1"/>
    </source>
</evidence>
<dbReference type="SMART" id="SM00052">
    <property type="entry name" value="EAL"/>
    <property type="match status" value="1"/>
</dbReference>
<feature type="modified residue" description="4-aspartylphosphate" evidence="1">
    <location>
        <position position="59"/>
    </location>
</feature>
<gene>
    <name evidence="4" type="primary">cheB_8</name>
    <name evidence="5" type="synonym">cheB_10</name>
    <name evidence="4" type="ORF">PSECIP111854_03165</name>
    <name evidence="5" type="ORF">PSECIP111951_03309</name>
</gene>
<evidence type="ECO:0000256" key="1">
    <source>
        <dbReference type="PROSITE-ProRule" id="PRU00169"/>
    </source>
</evidence>
<dbReference type="InterPro" id="IPR001633">
    <property type="entry name" value="EAL_dom"/>
</dbReference>
<dbReference type="RefSeq" id="WP_261594600.1">
    <property type="nucleotide sequence ID" value="NZ_CAMAPC010000015.1"/>
</dbReference>
<dbReference type="InterPro" id="IPR050706">
    <property type="entry name" value="Cyclic-di-GMP_PDE-like"/>
</dbReference>
<dbReference type="EC" id="3.5.1.44" evidence="4"/>
<dbReference type="GO" id="GO:0000160">
    <property type="term" value="P:phosphorelay signal transduction system"/>
    <property type="evidence" value="ECO:0007669"/>
    <property type="project" value="InterPro"/>
</dbReference>
<dbReference type="InterPro" id="IPR035919">
    <property type="entry name" value="EAL_sf"/>
</dbReference>
<feature type="domain" description="EAL" evidence="3">
    <location>
        <begin position="140"/>
        <end position="395"/>
    </location>
</feature>
<protein>
    <submittedName>
        <fullName evidence="4">Protein-glutamate methylesterase/protein-glutamine glutaminase</fullName>
        <ecNumber evidence="4">3.5.1.44</ecNumber>
    </submittedName>
</protein>
<dbReference type="CDD" id="cd01948">
    <property type="entry name" value="EAL"/>
    <property type="match status" value="1"/>
</dbReference>
<dbReference type="Proteomes" id="UP001152467">
    <property type="component" value="Unassembled WGS sequence"/>
</dbReference>
<keyword evidence="6" id="KW-1185">Reference proteome</keyword>
<dbReference type="Gene3D" id="3.20.20.450">
    <property type="entry name" value="EAL domain"/>
    <property type="match status" value="1"/>
</dbReference>
<evidence type="ECO:0000259" key="3">
    <source>
        <dbReference type="PROSITE" id="PS50883"/>
    </source>
</evidence>
<dbReference type="Proteomes" id="UP001152485">
    <property type="component" value="Unassembled WGS sequence"/>
</dbReference>
<accession>A0A9W4R1T4</accession>
<dbReference type="PANTHER" id="PTHR33121:SF71">
    <property type="entry name" value="OXYGEN SENSOR PROTEIN DOSP"/>
    <property type="match status" value="1"/>
</dbReference>
<comment type="caution">
    <text evidence="4">The sequence shown here is derived from an EMBL/GenBank/DDBJ whole genome shotgun (WGS) entry which is preliminary data.</text>
</comment>
<dbReference type="EMBL" id="CAMAPC010000015">
    <property type="protein sequence ID" value="CAH9063143.1"/>
    <property type="molecule type" value="Genomic_DNA"/>
</dbReference>
<feature type="domain" description="Response regulatory" evidence="2">
    <location>
        <begin position="7"/>
        <end position="129"/>
    </location>
</feature>
<dbReference type="InterPro" id="IPR011006">
    <property type="entry name" value="CheY-like_superfamily"/>
</dbReference>
<dbReference type="SMART" id="SM00448">
    <property type="entry name" value="REC"/>
    <property type="match status" value="1"/>
</dbReference>
<dbReference type="Gene3D" id="3.40.50.2300">
    <property type="match status" value="1"/>
</dbReference>
<dbReference type="AlphaFoldDB" id="A0A9W4R1T4"/>
<keyword evidence="4" id="KW-0378">Hydrolase</keyword>
<dbReference type="PROSITE" id="PS50883">
    <property type="entry name" value="EAL"/>
    <property type="match status" value="1"/>
</dbReference>
<dbReference type="Pfam" id="PF00072">
    <property type="entry name" value="Response_reg"/>
    <property type="match status" value="1"/>
</dbReference>
<keyword evidence="1" id="KW-0597">Phosphoprotein</keyword>
<dbReference type="GO" id="GO:0071111">
    <property type="term" value="F:cyclic-guanylate-specific phosphodiesterase activity"/>
    <property type="evidence" value="ECO:0007669"/>
    <property type="project" value="InterPro"/>
</dbReference>
<dbReference type="EMBL" id="CAMAPD010000018">
    <property type="protein sequence ID" value="CAH9065212.1"/>
    <property type="molecule type" value="Genomic_DNA"/>
</dbReference>
<dbReference type="InterPro" id="IPR001789">
    <property type="entry name" value="Sig_transdc_resp-reg_receiver"/>
</dbReference>
<dbReference type="PANTHER" id="PTHR33121">
    <property type="entry name" value="CYCLIC DI-GMP PHOSPHODIESTERASE PDEF"/>
    <property type="match status" value="1"/>
</dbReference>
<reference evidence="4 7" key="1">
    <citation type="submission" date="2022-07" db="EMBL/GenBank/DDBJ databases">
        <authorList>
            <person name="Criscuolo A."/>
        </authorList>
    </citation>
    <scope>NUCLEOTIDE SEQUENCE</scope>
    <source>
        <strain evidence="7">CIP 111951</strain>
        <strain evidence="4">CIP111854</strain>
        <strain evidence="5">CIP111951</strain>
    </source>
</reference>